<dbReference type="EMBL" id="CP046600">
    <property type="protein sequence ID" value="QUR67691.1"/>
    <property type="molecule type" value="Genomic_DNA"/>
</dbReference>
<keyword evidence="5" id="KW-0560">Oxidoreductase</keyword>
<dbReference type="InterPro" id="IPR001128">
    <property type="entry name" value="Cyt_P450"/>
</dbReference>
<protein>
    <submittedName>
        <fullName evidence="8">Cytochrome P450</fullName>
    </submittedName>
</protein>
<keyword evidence="9" id="KW-1185">Reference proteome</keyword>
<dbReference type="PANTHER" id="PTHR46696:SF4">
    <property type="entry name" value="BIOTIN BIOSYNTHESIS CYTOCHROME P450"/>
    <property type="match status" value="1"/>
</dbReference>
<evidence type="ECO:0000313" key="8">
    <source>
        <dbReference type="EMBL" id="QUR67691.1"/>
    </source>
</evidence>
<evidence type="ECO:0000256" key="6">
    <source>
        <dbReference type="ARBA" id="ARBA00023004"/>
    </source>
</evidence>
<dbReference type="PANTHER" id="PTHR46696">
    <property type="entry name" value="P450, PUTATIVE (EUROFUNG)-RELATED"/>
    <property type="match status" value="1"/>
</dbReference>
<dbReference type="AlphaFoldDB" id="A0A975PWY4"/>
<evidence type="ECO:0000256" key="4">
    <source>
        <dbReference type="ARBA" id="ARBA00022723"/>
    </source>
</evidence>
<dbReference type="Pfam" id="PF00067">
    <property type="entry name" value="p450"/>
    <property type="match status" value="1"/>
</dbReference>
<gene>
    <name evidence="8" type="ORF">F6B93_11790</name>
</gene>
<accession>A0A975PWY4</accession>
<dbReference type="SUPFAM" id="SSF48264">
    <property type="entry name" value="Cytochrome P450"/>
    <property type="match status" value="1"/>
</dbReference>
<evidence type="ECO:0000313" key="9">
    <source>
        <dbReference type="Proteomes" id="UP000682202"/>
    </source>
</evidence>
<keyword evidence="6" id="KW-0408">Iron</keyword>
<comment type="cofactor">
    <cofactor evidence="1">
        <name>heme</name>
        <dbReference type="ChEBI" id="CHEBI:30413"/>
    </cofactor>
</comment>
<dbReference type="InterPro" id="IPR002397">
    <property type="entry name" value="Cyt_P450_B"/>
</dbReference>
<dbReference type="GO" id="GO:0036199">
    <property type="term" value="F:cholest-4-en-3-one 26-monooxygenase activity"/>
    <property type="evidence" value="ECO:0007669"/>
    <property type="project" value="TreeGrafter"/>
</dbReference>
<evidence type="ECO:0000256" key="2">
    <source>
        <dbReference type="ARBA" id="ARBA00010617"/>
    </source>
</evidence>
<dbReference type="PRINTS" id="PR00359">
    <property type="entry name" value="BP450"/>
</dbReference>
<dbReference type="Proteomes" id="UP000682202">
    <property type="component" value="Chromosome"/>
</dbReference>
<evidence type="ECO:0000256" key="5">
    <source>
        <dbReference type="ARBA" id="ARBA00023002"/>
    </source>
</evidence>
<organism evidence="8 9">
    <name type="scientific">Mycobacterium spongiae</name>
    <dbReference type="NCBI Taxonomy" id="886343"/>
    <lineage>
        <taxon>Bacteria</taxon>
        <taxon>Bacillati</taxon>
        <taxon>Actinomycetota</taxon>
        <taxon>Actinomycetes</taxon>
        <taxon>Mycobacteriales</taxon>
        <taxon>Mycobacteriaceae</taxon>
        <taxon>Mycobacterium</taxon>
    </lineage>
</organism>
<dbReference type="KEGG" id="mspg:F6B93_11790"/>
<evidence type="ECO:0000256" key="3">
    <source>
        <dbReference type="ARBA" id="ARBA00022617"/>
    </source>
</evidence>
<dbReference type="InterPro" id="IPR036396">
    <property type="entry name" value="Cyt_P450_sf"/>
</dbReference>
<reference evidence="8" key="1">
    <citation type="submission" date="2019-12" db="EMBL/GenBank/DDBJ databases">
        <title>Mycobacterium spongiae sp. nov.</title>
        <authorList>
            <person name="Stinear T."/>
        </authorList>
    </citation>
    <scope>NUCLEOTIDE SEQUENCE</scope>
    <source>
        <strain evidence="8">FSD4b-SM</strain>
    </source>
</reference>
<dbReference type="FunFam" id="1.10.630.10:FF:000018">
    <property type="entry name" value="Cytochrome P450 monooxygenase"/>
    <property type="match status" value="1"/>
</dbReference>
<dbReference type="Gene3D" id="1.10.630.10">
    <property type="entry name" value="Cytochrome P450"/>
    <property type="match status" value="1"/>
</dbReference>
<comment type="similarity">
    <text evidence="2">Belongs to the cytochrome P450 family.</text>
</comment>
<keyword evidence="3" id="KW-0349">Heme</keyword>
<evidence type="ECO:0000256" key="7">
    <source>
        <dbReference type="ARBA" id="ARBA00023033"/>
    </source>
</evidence>
<dbReference type="CDD" id="cd11078">
    <property type="entry name" value="CYP130-like"/>
    <property type="match status" value="1"/>
</dbReference>
<dbReference type="RefSeq" id="WP_211695266.1">
    <property type="nucleotide sequence ID" value="NZ_CP046600.1"/>
</dbReference>
<proteinExistence type="inferred from homology"/>
<name>A0A975PWY4_9MYCO</name>
<keyword evidence="7" id="KW-0503">Monooxygenase</keyword>
<dbReference type="GO" id="GO:0008395">
    <property type="term" value="F:steroid hydroxylase activity"/>
    <property type="evidence" value="ECO:0007669"/>
    <property type="project" value="TreeGrafter"/>
</dbReference>
<dbReference type="GO" id="GO:0020037">
    <property type="term" value="F:heme binding"/>
    <property type="evidence" value="ECO:0007669"/>
    <property type="project" value="InterPro"/>
</dbReference>
<evidence type="ECO:0000256" key="1">
    <source>
        <dbReference type="ARBA" id="ARBA00001971"/>
    </source>
</evidence>
<keyword evidence="4" id="KW-0479">Metal-binding</keyword>
<dbReference type="GO" id="GO:0005506">
    <property type="term" value="F:iron ion binding"/>
    <property type="evidence" value="ECO:0007669"/>
    <property type="project" value="InterPro"/>
</dbReference>
<dbReference type="GO" id="GO:0006707">
    <property type="term" value="P:cholesterol catabolic process"/>
    <property type="evidence" value="ECO:0007669"/>
    <property type="project" value="TreeGrafter"/>
</dbReference>
<sequence length="423" mass="46779">MPSTTFAEADPETLSALELLTTPGGIANPYPLYDQLRKHSPVAGYQDWPPGTVPGADEPVTAWALFRYDQIFAAARDAATFSSRDPLQEASSAPSLMLVNTDPPKHEVERKLVSQAFSPRRVKRLEGWLNNLVPHLLEDLDRDANDGEVEVMKFAAEIPTRAMVRLLGLPDGDHVRFRRWANAFMLSSSLTPEERIASNQEMVATFASRLAEHTARLAERAGSDDVEDAEDLISALLRAEVDGQRLTPEEIVRFCVTLVVAGSETTTFLIGNLLHALAREPEITARIRADRTLLNIFVEESMRVDGPPQRLFRIATRDVEVGGKMIRKGEWVALFFGSANRDPAVFPDPGRLDIDRSNIRQQLSMGHGLHFCLGAALARLEVMAVLNAALDRYQSIALTDDPGTKQTASLLTHAFVRLPLRLS</sequence>